<evidence type="ECO:0000313" key="2">
    <source>
        <dbReference type="Proteomes" id="UP001422074"/>
    </source>
</evidence>
<keyword evidence="2" id="KW-1185">Reference proteome</keyword>
<evidence type="ECO:0000313" key="1">
    <source>
        <dbReference type="EMBL" id="MEN2743382.1"/>
    </source>
</evidence>
<name>A0ABU9WW43_9MICC</name>
<comment type="caution">
    <text evidence="1">The sequence shown here is derived from an EMBL/GenBank/DDBJ whole genome shotgun (WGS) entry which is preliminary data.</text>
</comment>
<dbReference type="RefSeq" id="WP_345882875.1">
    <property type="nucleotide sequence ID" value="NZ_JBDFRB010000001.1"/>
</dbReference>
<reference evidence="1 2" key="1">
    <citation type="submission" date="2024-05" db="EMBL/GenBank/DDBJ databases">
        <title>Sinomonas sp. nov., isolated from a waste landfill.</title>
        <authorList>
            <person name="Zhao Y."/>
        </authorList>
    </citation>
    <scope>NUCLEOTIDE SEQUENCE [LARGE SCALE GENOMIC DNA]</scope>
    <source>
        <strain evidence="1 2">CCTCC AB2014300</strain>
    </source>
</reference>
<proteinExistence type="predicted"/>
<organism evidence="1 2">
    <name type="scientific">Sinomonas halotolerans</name>
    <dbReference type="NCBI Taxonomy" id="1644133"/>
    <lineage>
        <taxon>Bacteria</taxon>
        <taxon>Bacillati</taxon>
        <taxon>Actinomycetota</taxon>
        <taxon>Actinomycetes</taxon>
        <taxon>Micrococcales</taxon>
        <taxon>Micrococcaceae</taxon>
        <taxon>Sinomonas</taxon>
    </lineage>
</organism>
<gene>
    <name evidence="1" type="ORF">ABCQ75_02360</name>
</gene>
<dbReference type="Proteomes" id="UP001422074">
    <property type="component" value="Unassembled WGS sequence"/>
</dbReference>
<accession>A0ABU9WW43</accession>
<sequence length="102" mass="10738">MTHRLTDLDSGTYRVTTSSGAVHVVELRGPEGSTITRLPGQVPPATACDYTSTLRRDAEAVPLLSIIRLEAGLEAALLLDIRGDGIPTLRTTTPIVSIEAAG</sequence>
<protein>
    <submittedName>
        <fullName evidence="1">Uncharacterized protein</fullName>
    </submittedName>
</protein>
<dbReference type="EMBL" id="JBDFRB010000001">
    <property type="protein sequence ID" value="MEN2743382.1"/>
    <property type="molecule type" value="Genomic_DNA"/>
</dbReference>